<keyword evidence="7" id="KW-1185">Reference proteome</keyword>
<feature type="region of interest" description="Disordered" evidence="5">
    <location>
        <begin position="311"/>
        <end position="353"/>
    </location>
</feature>
<reference evidence="6" key="3">
    <citation type="submission" date="2025-09" db="UniProtKB">
        <authorList>
            <consortium name="Ensembl"/>
        </authorList>
    </citation>
    <scope>IDENTIFICATION</scope>
    <source>
        <strain evidence="6">Glennie</strain>
    </source>
</reference>
<evidence type="ECO:0000256" key="2">
    <source>
        <dbReference type="ARBA" id="ARBA00022737"/>
    </source>
</evidence>
<evidence type="ECO:0000256" key="3">
    <source>
        <dbReference type="ARBA" id="ARBA00022771"/>
    </source>
</evidence>
<dbReference type="GO" id="GO:0001675">
    <property type="term" value="P:acrosome assembly"/>
    <property type="evidence" value="ECO:0000318"/>
    <property type="project" value="GO_Central"/>
</dbReference>
<dbReference type="AlphaFoldDB" id="A0A6I8P324"/>
<keyword evidence="2" id="KW-0677">Repeat</keyword>
<evidence type="ECO:0000313" key="7">
    <source>
        <dbReference type="Proteomes" id="UP000002279"/>
    </source>
</evidence>
<dbReference type="PANTHER" id="PTHR46134:SF4">
    <property type="entry name" value="ARF-GAP DOMAIN AND FG REPEAT-CONTAINING PROTEIN 2"/>
    <property type="match status" value="1"/>
</dbReference>
<dbReference type="GO" id="GO:0007289">
    <property type="term" value="P:spermatid nucleus differentiation"/>
    <property type="evidence" value="ECO:0000318"/>
    <property type="project" value="GO_Central"/>
</dbReference>
<dbReference type="Proteomes" id="UP000002279">
    <property type="component" value="Chromosome X5"/>
</dbReference>
<organism evidence="6 7">
    <name type="scientific">Ornithorhynchus anatinus</name>
    <name type="common">Duckbill platypus</name>
    <dbReference type="NCBI Taxonomy" id="9258"/>
    <lineage>
        <taxon>Eukaryota</taxon>
        <taxon>Metazoa</taxon>
        <taxon>Chordata</taxon>
        <taxon>Craniata</taxon>
        <taxon>Vertebrata</taxon>
        <taxon>Euteleostomi</taxon>
        <taxon>Mammalia</taxon>
        <taxon>Monotremata</taxon>
        <taxon>Ornithorhynchidae</taxon>
        <taxon>Ornithorhynchus</taxon>
    </lineage>
</organism>
<name>A0A6I8P324_ORNAN</name>
<dbReference type="PANTHER" id="PTHR46134">
    <property type="entry name" value="DRONGO, ISOFORM F"/>
    <property type="match status" value="1"/>
</dbReference>
<dbReference type="Bgee" id="ENSOANG00000047310">
    <property type="expression patterns" value="Expressed in liver and 7 other cell types or tissues"/>
</dbReference>
<feature type="compositionally biased region" description="Basic residues" evidence="5">
    <location>
        <begin position="13"/>
        <end position="28"/>
    </location>
</feature>
<protein>
    <recommendedName>
        <fullName evidence="8">ArfGAP with FG repeats 2</fullName>
    </recommendedName>
</protein>
<feature type="region of interest" description="Disordered" evidence="5">
    <location>
        <begin position="1"/>
        <end position="52"/>
    </location>
</feature>
<dbReference type="GO" id="GO:0008270">
    <property type="term" value="F:zinc ion binding"/>
    <property type="evidence" value="ECO:0007669"/>
    <property type="project" value="UniProtKB-KW"/>
</dbReference>
<evidence type="ECO:0008006" key="8">
    <source>
        <dbReference type="Google" id="ProtNLM"/>
    </source>
</evidence>
<dbReference type="InParanoid" id="A0A6I8P324"/>
<dbReference type="Ensembl" id="ENSOANT00000070509.1">
    <property type="protein sequence ID" value="ENSOANP00000048270.1"/>
    <property type="gene ID" value="ENSOANG00000047310.1"/>
</dbReference>
<keyword evidence="3" id="KW-0863">Zinc-finger</keyword>
<sequence>MTPSSHRPGPGPRRLRQLRRLRRLRRSPGLRGPPARARPFPGSACACSQPDHHGQLQFWQQPSDAIRGLSPHPREPAQRPLGHGRHPGKRQVSEGSGGCPKSQAAQLLFSPAHPFPRPSLSPWVRRSGDSLSIAVSRSAFAPHFLEWSFSPCPTLGPVSASSPGLDSLPLSPRLYAPRSGSLPQPPGLWIGGDISRRLSLASVFGAVAHVPAYHAPAAPGAGGSGGLAYGAFTNPFTAPAAHPPLPSTNPFQPNGLVSGPSGFGLGTMAPGFPPAQPPGGFPVAFPASTMFSPQTQLSQQQQQLNGSSFGGLGAAKPGVKGPGQPTAISTNPFVTGTSPSPFASKPPTTNPFL</sequence>
<dbReference type="InterPro" id="IPR052248">
    <property type="entry name" value="Arf-GAP_FG-repeat_protein"/>
</dbReference>
<feature type="compositionally biased region" description="Polar residues" evidence="5">
    <location>
        <begin position="326"/>
        <end position="353"/>
    </location>
</feature>
<evidence type="ECO:0000256" key="1">
    <source>
        <dbReference type="ARBA" id="ARBA00022723"/>
    </source>
</evidence>
<dbReference type="GO" id="GO:0045109">
    <property type="term" value="P:intermediate filament organization"/>
    <property type="evidence" value="ECO:0000318"/>
    <property type="project" value="GO_Central"/>
</dbReference>
<dbReference type="GO" id="GO:0031410">
    <property type="term" value="C:cytoplasmic vesicle"/>
    <property type="evidence" value="ECO:0000318"/>
    <property type="project" value="GO_Central"/>
</dbReference>
<reference evidence="6 7" key="1">
    <citation type="journal article" date="2008" name="Nature">
        <title>Genome analysis of the platypus reveals unique signatures of evolution.</title>
        <authorList>
            <person name="Warren W.C."/>
            <person name="Hillier L.W."/>
            <person name="Marshall Graves J.A."/>
            <person name="Birney E."/>
            <person name="Ponting C.P."/>
            <person name="Grutzner F."/>
            <person name="Belov K."/>
            <person name="Miller W."/>
            <person name="Clarke L."/>
            <person name="Chinwalla A.T."/>
            <person name="Yang S.P."/>
            <person name="Heger A."/>
            <person name="Locke D.P."/>
            <person name="Miethke P."/>
            <person name="Waters P.D."/>
            <person name="Veyrunes F."/>
            <person name="Fulton L."/>
            <person name="Fulton B."/>
            <person name="Graves T."/>
            <person name="Wallis J."/>
            <person name="Puente X.S."/>
            <person name="Lopez-Otin C."/>
            <person name="Ordonez G.R."/>
            <person name="Eichler E.E."/>
            <person name="Chen L."/>
            <person name="Cheng Z."/>
            <person name="Deakin J.E."/>
            <person name="Alsop A."/>
            <person name="Thompson K."/>
            <person name="Kirby P."/>
            <person name="Papenfuss A.T."/>
            <person name="Wakefield M.J."/>
            <person name="Olender T."/>
            <person name="Lancet D."/>
            <person name="Huttley G.A."/>
            <person name="Smit A.F."/>
            <person name="Pask A."/>
            <person name="Temple-Smith P."/>
            <person name="Batzer M.A."/>
            <person name="Walker J.A."/>
            <person name="Konkel M.K."/>
            <person name="Harris R.S."/>
            <person name="Whittington C.M."/>
            <person name="Wong E.S."/>
            <person name="Gemmell N.J."/>
            <person name="Buschiazzo E."/>
            <person name="Vargas Jentzsch I.M."/>
            <person name="Merkel A."/>
            <person name="Schmitz J."/>
            <person name="Zemann A."/>
            <person name="Churakov G."/>
            <person name="Kriegs J.O."/>
            <person name="Brosius J."/>
            <person name="Murchison E.P."/>
            <person name="Sachidanandam R."/>
            <person name="Smith C."/>
            <person name="Hannon G.J."/>
            <person name="Tsend-Ayush E."/>
            <person name="McMillan D."/>
            <person name="Attenborough R."/>
            <person name="Rens W."/>
            <person name="Ferguson-Smith M."/>
            <person name="Lefevre C.M."/>
            <person name="Sharp J.A."/>
            <person name="Nicholas K.R."/>
            <person name="Ray D.A."/>
            <person name="Kube M."/>
            <person name="Reinhardt R."/>
            <person name="Pringle T.H."/>
            <person name="Taylor J."/>
            <person name="Jones R.C."/>
            <person name="Nixon B."/>
            <person name="Dacheux J.L."/>
            <person name="Niwa H."/>
            <person name="Sekita Y."/>
            <person name="Huang X."/>
            <person name="Stark A."/>
            <person name="Kheradpour P."/>
            <person name="Kellis M."/>
            <person name="Flicek P."/>
            <person name="Chen Y."/>
            <person name="Webber C."/>
            <person name="Hardison R."/>
            <person name="Nelson J."/>
            <person name="Hallsworth-Pepin K."/>
            <person name="Delehaunty K."/>
            <person name="Markovic C."/>
            <person name="Minx P."/>
            <person name="Feng Y."/>
            <person name="Kremitzki C."/>
            <person name="Mitreva M."/>
            <person name="Glasscock J."/>
            <person name="Wylie T."/>
            <person name="Wohldmann P."/>
            <person name="Thiru P."/>
            <person name="Nhan M.N."/>
            <person name="Pohl C.S."/>
            <person name="Smith S.M."/>
            <person name="Hou S."/>
            <person name="Nefedov M."/>
            <person name="de Jong P.J."/>
            <person name="Renfree M.B."/>
            <person name="Mardis E.R."/>
            <person name="Wilson R.K."/>
        </authorList>
    </citation>
    <scope>NUCLEOTIDE SEQUENCE [LARGE SCALE GENOMIC DNA]</scope>
    <source>
        <strain evidence="6 7">Glennie</strain>
    </source>
</reference>
<dbReference type="GO" id="GO:0005737">
    <property type="term" value="C:cytoplasm"/>
    <property type="evidence" value="ECO:0000318"/>
    <property type="project" value="GO_Central"/>
</dbReference>
<keyword evidence="1" id="KW-0479">Metal-binding</keyword>
<proteinExistence type="predicted"/>
<reference evidence="6" key="2">
    <citation type="submission" date="2025-08" db="UniProtKB">
        <authorList>
            <consortium name="Ensembl"/>
        </authorList>
    </citation>
    <scope>IDENTIFICATION</scope>
    <source>
        <strain evidence="6">Glennie</strain>
    </source>
</reference>
<evidence type="ECO:0000313" key="6">
    <source>
        <dbReference type="Ensembl" id="ENSOANP00000048270.1"/>
    </source>
</evidence>
<accession>A0A6I8P324</accession>
<keyword evidence="4" id="KW-0862">Zinc</keyword>
<feature type="compositionally biased region" description="Low complexity" evidence="5">
    <location>
        <begin position="29"/>
        <end position="42"/>
    </location>
</feature>
<feature type="region of interest" description="Disordered" evidence="5">
    <location>
        <begin position="65"/>
        <end position="102"/>
    </location>
</feature>
<evidence type="ECO:0000256" key="5">
    <source>
        <dbReference type="SAM" id="MobiDB-lite"/>
    </source>
</evidence>
<dbReference type="GeneTree" id="ENSGT00940000161071"/>
<evidence type="ECO:0000256" key="4">
    <source>
        <dbReference type="ARBA" id="ARBA00022833"/>
    </source>
</evidence>